<sequence length="104" mass="11632">MGDDTRARWLSPRLEAARHHPELVPAQARPVDLVVRSCGTMADDTGAQREIAVAAARTAVAEEIERRRPGEPYVVRQGRVHDFCDVVPECPLEEFVVVGVVYRR</sequence>
<evidence type="ECO:0000313" key="1">
    <source>
        <dbReference type="EMBL" id="MDA0564483.1"/>
    </source>
</evidence>
<dbReference type="AlphaFoldDB" id="A0A9X3NLV1"/>
<gene>
    <name evidence="1" type="ORF">LG943_09110</name>
</gene>
<comment type="caution">
    <text evidence="1">The sequence shown here is derived from an EMBL/GenBank/DDBJ whole genome shotgun (WGS) entry which is preliminary data.</text>
</comment>
<dbReference type="Proteomes" id="UP001140076">
    <property type="component" value="Unassembled WGS sequence"/>
</dbReference>
<dbReference type="RefSeq" id="WP_270071771.1">
    <property type="nucleotide sequence ID" value="NZ_JAJAQC010000012.1"/>
</dbReference>
<organism evidence="1 2">
    <name type="scientific">Streptomonospora mangrovi</name>
    <dbReference type="NCBI Taxonomy" id="2883123"/>
    <lineage>
        <taxon>Bacteria</taxon>
        <taxon>Bacillati</taxon>
        <taxon>Actinomycetota</taxon>
        <taxon>Actinomycetes</taxon>
        <taxon>Streptosporangiales</taxon>
        <taxon>Nocardiopsidaceae</taxon>
        <taxon>Streptomonospora</taxon>
    </lineage>
</organism>
<accession>A0A9X3NLV1</accession>
<reference evidence="1" key="1">
    <citation type="submission" date="2021-10" db="EMBL/GenBank/DDBJ databases">
        <title>Streptomonospora sp. nov., isolated from mangrove soil.</title>
        <authorList>
            <person name="Chen X."/>
            <person name="Ge X."/>
            <person name="Liu W."/>
        </authorList>
    </citation>
    <scope>NUCLEOTIDE SEQUENCE</scope>
    <source>
        <strain evidence="1">S1-112</strain>
    </source>
</reference>
<evidence type="ECO:0000313" key="2">
    <source>
        <dbReference type="Proteomes" id="UP001140076"/>
    </source>
</evidence>
<keyword evidence="2" id="KW-1185">Reference proteome</keyword>
<name>A0A9X3NLV1_9ACTN</name>
<proteinExistence type="predicted"/>
<dbReference type="EMBL" id="JAJAQC010000012">
    <property type="protein sequence ID" value="MDA0564483.1"/>
    <property type="molecule type" value="Genomic_DNA"/>
</dbReference>
<protein>
    <submittedName>
        <fullName evidence="1">Uncharacterized protein</fullName>
    </submittedName>
</protein>